<dbReference type="SUPFAM" id="SSF52080">
    <property type="entry name" value="Ribosomal proteins L15p and L18e"/>
    <property type="match status" value="1"/>
</dbReference>
<evidence type="ECO:0000313" key="8">
    <source>
        <dbReference type="Proteomes" id="UP000186400"/>
    </source>
</evidence>
<evidence type="ECO:0000256" key="1">
    <source>
        <dbReference type="ARBA" id="ARBA00007320"/>
    </source>
</evidence>
<name>A0A1N6NI79_9SPIO</name>
<dbReference type="Proteomes" id="UP000186400">
    <property type="component" value="Unassembled WGS sequence"/>
</dbReference>
<keyword evidence="3 4" id="KW-0687">Ribonucleoprotein</keyword>
<comment type="subunit">
    <text evidence="4">Part of the 50S ribosomal subunit.</text>
</comment>
<keyword evidence="8" id="KW-1185">Reference proteome</keyword>
<evidence type="ECO:0000256" key="4">
    <source>
        <dbReference type="HAMAP-Rule" id="MF_01341"/>
    </source>
</evidence>
<comment type="function">
    <text evidence="4">Binds to the 23S rRNA.</text>
</comment>
<feature type="compositionally biased region" description="Gly residues" evidence="5">
    <location>
        <begin position="19"/>
        <end position="33"/>
    </location>
</feature>
<organism evidence="7 8">
    <name type="scientific">Alkalispirochaeta americana</name>
    <dbReference type="NCBI Taxonomy" id="159291"/>
    <lineage>
        <taxon>Bacteria</taxon>
        <taxon>Pseudomonadati</taxon>
        <taxon>Spirochaetota</taxon>
        <taxon>Spirochaetia</taxon>
        <taxon>Spirochaetales</taxon>
        <taxon>Spirochaetaceae</taxon>
        <taxon>Alkalispirochaeta</taxon>
    </lineage>
</organism>
<evidence type="ECO:0000256" key="3">
    <source>
        <dbReference type="ARBA" id="ARBA00023274"/>
    </source>
</evidence>
<keyword evidence="2 4" id="KW-0689">Ribosomal protein</keyword>
<dbReference type="InterPro" id="IPR005749">
    <property type="entry name" value="Ribosomal_uL15_bac-type"/>
</dbReference>
<sequence length="154" mass="16378">MNMIRVPAGAVRNRKRLGRGIGSGLGKTSGKGHNGQNARSGGGVRPGFEGGQMPLYRRIARRGFSNYRFKVEYHPINLDVLCQSFESGAVVSLEVLKERRMVGKNVKFVKILARGECSHPLTVQGLAISAGAKAKIEAAGGSVVEAVRDTGSEG</sequence>
<protein>
    <recommendedName>
        <fullName evidence="4">Large ribosomal subunit protein uL15</fullName>
    </recommendedName>
</protein>
<keyword evidence="4" id="KW-0694">RNA-binding</keyword>
<dbReference type="GO" id="GO:0006412">
    <property type="term" value="P:translation"/>
    <property type="evidence" value="ECO:0007669"/>
    <property type="project" value="UniProtKB-UniRule"/>
</dbReference>
<dbReference type="PANTHER" id="PTHR12934:SF11">
    <property type="entry name" value="LARGE RIBOSOMAL SUBUNIT PROTEIN UL15M"/>
    <property type="match status" value="1"/>
</dbReference>
<evidence type="ECO:0000313" key="7">
    <source>
        <dbReference type="EMBL" id="SIP91805.1"/>
    </source>
</evidence>
<feature type="domain" description="Large ribosomal subunit protein uL15/eL18" evidence="6">
    <location>
        <begin position="75"/>
        <end position="144"/>
    </location>
</feature>
<dbReference type="InterPro" id="IPR021131">
    <property type="entry name" value="Ribosomal_uL15/eL18"/>
</dbReference>
<proteinExistence type="inferred from homology"/>
<evidence type="ECO:0000259" key="6">
    <source>
        <dbReference type="Pfam" id="PF00828"/>
    </source>
</evidence>
<feature type="region of interest" description="Disordered" evidence="5">
    <location>
        <begin position="17"/>
        <end position="47"/>
    </location>
</feature>
<dbReference type="STRING" id="159291.SAMN05920897_101270"/>
<dbReference type="GO" id="GO:0003735">
    <property type="term" value="F:structural constituent of ribosome"/>
    <property type="evidence" value="ECO:0007669"/>
    <property type="project" value="InterPro"/>
</dbReference>
<dbReference type="RefSeq" id="WP_083943627.1">
    <property type="nucleotide sequence ID" value="NZ_FTMS01000001.1"/>
</dbReference>
<reference evidence="7 8" key="1">
    <citation type="submission" date="2017-01" db="EMBL/GenBank/DDBJ databases">
        <authorList>
            <person name="Mah S.A."/>
            <person name="Swanson W.J."/>
            <person name="Moy G.W."/>
            <person name="Vacquier V.D."/>
        </authorList>
    </citation>
    <scope>NUCLEOTIDE SEQUENCE [LARGE SCALE GENOMIC DNA]</scope>
    <source>
        <strain evidence="7 8">ASpG1</strain>
    </source>
</reference>
<dbReference type="InterPro" id="IPR030878">
    <property type="entry name" value="Ribosomal_uL15"/>
</dbReference>
<dbReference type="PANTHER" id="PTHR12934">
    <property type="entry name" value="50S RIBOSOMAL PROTEIN L15"/>
    <property type="match status" value="1"/>
</dbReference>
<dbReference type="InterPro" id="IPR036227">
    <property type="entry name" value="Ribosomal_uL15/eL18_sf"/>
</dbReference>
<dbReference type="NCBIfam" id="TIGR01071">
    <property type="entry name" value="rplO_bact"/>
    <property type="match status" value="1"/>
</dbReference>
<accession>A0A1N6NI79</accession>
<keyword evidence="4" id="KW-0699">rRNA-binding</keyword>
<dbReference type="HAMAP" id="MF_01341">
    <property type="entry name" value="Ribosomal_uL15"/>
    <property type="match status" value="1"/>
</dbReference>
<dbReference type="GO" id="GO:0019843">
    <property type="term" value="F:rRNA binding"/>
    <property type="evidence" value="ECO:0007669"/>
    <property type="project" value="UniProtKB-UniRule"/>
</dbReference>
<gene>
    <name evidence="4" type="primary">rplO</name>
    <name evidence="7" type="ORF">SAMN05920897_101270</name>
</gene>
<evidence type="ECO:0000256" key="5">
    <source>
        <dbReference type="SAM" id="MobiDB-lite"/>
    </source>
</evidence>
<dbReference type="OrthoDB" id="9810293at2"/>
<dbReference type="EMBL" id="FTMS01000001">
    <property type="protein sequence ID" value="SIP91805.1"/>
    <property type="molecule type" value="Genomic_DNA"/>
</dbReference>
<dbReference type="AlphaFoldDB" id="A0A1N6NI79"/>
<dbReference type="Gene3D" id="3.100.10.10">
    <property type="match status" value="1"/>
</dbReference>
<evidence type="ECO:0000256" key="2">
    <source>
        <dbReference type="ARBA" id="ARBA00022980"/>
    </source>
</evidence>
<dbReference type="GO" id="GO:0022625">
    <property type="term" value="C:cytosolic large ribosomal subunit"/>
    <property type="evidence" value="ECO:0007669"/>
    <property type="project" value="TreeGrafter"/>
</dbReference>
<dbReference type="Pfam" id="PF00828">
    <property type="entry name" value="Ribosomal_L27A"/>
    <property type="match status" value="1"/>
</dbReference>
<comment type="similarity">
    <text evidence="1 4">Belongs to the universal ribosomal protein uL15 family.</text>
</comment>